<reference evidence="2" key="1">
    <citation type="submission" date="2022-11" db="UniProtKB">
        <authorList>
            <consortium name="WormBaseParasite"/>
        </authorList>
    </citation>
    <scope>IDENTIFICATION</scope>
</reference>
<proteinExistence type="predicted"/>
<sequence length="205" mass="23064">MRSVSAEGVRVRLLHRTNSLPFIDENTILSPHNNYLICREDVALDVFAVLPCRRYAGRYCTAMICKKCCDTLDKCSGRACEFNTYYVNYGIYFYMHCPACRSSPFHALEVSTFPSVYGPISLFQYYKASQNEDPMITDVAKIGPVLEKQQPFVKDNAVGVALNNINAELFGGVAYLQNCLMNIVTKIEGIQSSVTNMNQQVLLQL</sequence>
<dbReference type="Proteomes" id="UP000887579">
    <property type="component" value="Unplaced"/>
</dbReference>
<evidence type="ECO:0000313" key="1">
    <source>
        <dbReference type="Proteomes" id="UP000887579"/>
    </source>
</evidence>
<accession>A0AC34G7Y4</accession>
<dbReference type="WBParaSite" id="ES5_v2.g25757.t1">
    <property type="protein sequence ID" value="ES5_v2.g25757.t1"/>
    <property type="gene ID" value="ES5_v2.g25757"/>
</dbReference>
<name>A0AC34G7Y4_9BILA</name>
<evidence type="ECO:0000313" key="2">
    <source>
        <dbReference type="WBParaSite" id="ES5_v2.g25757.t1"/>
    </source>
</evidence>
<organism evidence="1 2">
    <name type="scientific">Panagrolaimus sp. ES5</name>
    <dbReference type="NCBI Taxonomy" id="591445"/>
    <lineage>
        <taxon>Eukaryota</taxon>
        <taxon>Metazoa</taxon>
        <taxon>Ecdysozoa</taxon>
        <taxon>Nematoda</taxon>
        <taxon>Chromadorea</taxon>
        <taxon>Rhabditida</taxon>
        <taxon>Tylenchina</taxon>
        <taxon>Panagrolaimomorpha</taxon>
        <taxon>Panagrolaimoidea</taxon>
        <taxon>Panagrolaimidae</taxon>
        <taxon>Panagrolaimus</taxon>
    </lineage>
</organism>
<protein>
    <submittedName>
        <fullName evidence="2">Uncharacterized protein</fullName>
    </submittedName>
</protein>